<evidence type="ECO:0000313" key="2">
    <source>
        <dbReference type="EMBL" id="WWC87020.1"/>
    </source>
</evidence>
<feature type="compositionally biased region" description="Low complexity" evidence="1">
    <location>
        <begin position="1"/>
        <end position="13"/>
    </location>
</feature>
<dbReference type="GeneID" id="91092575"/>
<evidence type="ECO:0000256" key="1">
    <source>
        <dbReference type="SAM" id="MobiDB-lite"/>
    </source>
</evidence>
<dbReference type="Proteomes" id="UP001355207">
    <property type="component" value="Chromosome 2"/>
</dbReference>
<dbReference type="EMBL" id="CP144099">
    <property type="protein sequence ID" value="WWC87020.1"/>
    <property type="molecule type" value="Genomic_DNA"/>
</dbReference>
<organism evidence="2 3">
    <name type="scientific">Kwoniella dendrophila CBS 6074</name>
    <dbReference type="NCBI Taxonomy" id="1295534"/>
    <lineage>
        <taxon>Eukaryota</taxon>
        <taxon>Fungi</taxon>
        <taxon>Dikarya</taxon>
        <taxon>Basidiomycota</taxon>
        <taxon>Agaricomycotina</taxon>
        <taxon>Tremellomycetes</taxon>
        <taxon>Tremellales</taxon>
        <taxon>Cryptococcaceae</taxon>
        <taxon>Kwoniella</taxon>
    </lineage>
</organism>
<sequence>MSQSSQSQTRSSTGCGDPRTVTPQVDLHFGHSHKTLKTAEELQDPQYNGFPYKYIPFSSDYQTYTLDPVSIDDTVEWSSFCDEKIKDAESGCESCKSGDKKVSTYCYATLTLIPSEAVYQVCQRDTDHKITVNNVEYSDFKETRSMPDWISGQTHPCHLCCFGRFTPDEFAKGIWAIDRPHTKQSESEDD</sequence>
<feature type="region of interest" description="Disordered" evidence="1">
    <location>
        <begin position="1"/>
        <end position="23"/>
    </location>
</feature>
<reference evidence="2 3" key="1">
    <citation type="submission" date="2024-01" db="EMBL/GenBank/DDBJ databases">
        <title>Comparative genomics of Cryptococcus and Kwoniella reveals pathogenesis evolution and contrasting modes of karyotype evolution via chromosome fusion or intercentromeric recombination.</title>
        <authorList>
            <person name="Coelho M.A."/>
            <person name="David-Palma M."/>
            <person name="Shea T."/>
            <person name="Bowers K."/>
            <person name="McGinley-Smith S."/>
            <person name="Mohammad A.W."/>
            <person name="Gnirke A."/>
            <person name="Yurkov A.M."/>
            <person name="Nowrousian M."/>
            <person name="Sun S."/>
            <person name="Cuomo C.A."/>
            <person name="Heitman J."/>
        </authorList>
    </citation>
    <scope>NUCLEOTIDE SEQUENCE [LARGE SCALE GENOMIC DNA]</scope>
    <source>
        <strain evidence="2 3">CBS 6074</strain>
    </source>
</reference>
<gene>
    <name evidence="2" type="ORF">L201_001903</name>
</gene>
<protein>
    <submittedName>
        <fullName evidence="2">Uncharacterized protein</fullName>
    </submittedName>
</protein>
<proteinExistence type="predicted"/>
<accession>A0AAX4JR71</accession>
<dbReference type="RefSeq" id="XP_066073783.1">
    <property type="nucleotide sequence ID" value="XM_066217686.1"/>
</dbReference>
<evidence type="ECO:0000313" key="3">
    <source>
        <dbReference type="Proteomes" id="UP001355207"/>
    </source>
</evidence>
<name>A0AAX4JR71_9TREE</name>
<dbReference type="AlphaFoldDB" id="A0AAX4JR71"/>
<keyword evidence="3" id="KW-1185">Reference proteome</keyword>